<name>A0A2G5V875_9PELO</name>
<feature type="domain" description="Nuclear receptor" evidence="11">
    <location>
        <begin position="188"/>
        <end position="266"/>
    </location>
</feature>
<dbReference type="SMART" id="SM00399">
    <property type="entry name" value="ZnF_C4"/>
    <property type="match status" value="2"/>
</dbReference>
<protein>
    <recommendedName>
        <fullName evidence="11">Nuclear receptor domain-containing protein</fullName>
    </recommendedName>
</protein>
<dbReference type="Gene3D" id="3.30.50.10">
    <property type="entry name" value="Erythroid Transcription Factor GATA-1, subunit A"/>
    <property type="match status" value="3"/>
</dbReference>
<dbReference type="Proteomes" id="UP000230233">
    <property type="component" value="Chromosome II"/>
</dbReference>
<sequence>MDPDDSIKNPNDSKFCPICGNGATIRYKGILCCYDCSVFYYLNRETSDKLKCHFFKNCDISHNARRNCEFCRFQKCLENGLSKGVKKVDSDVSVEHLGVCEICGDESIDKFKGVKTCKDCLNFYRDGQFKQSLFQCSKDSNNCEISIFTRSNCKKCRFRKWSKALATAYDEHVNRKAAKNAKNVKNVKEICEICGDDEEIRMSHGVKTCESCQRFYRNHKDREDKPQCNGSGNCEIDFLTKNDCAACRLRKCLSKGMGMIETSTVANLFSDSYDQNNWMGSKNAMDLGSSGNDETEQNCLMCAYGIISACDCNVLRMAAHDKSGAQNESDEHSTSATLNKSPCFQSNQSTKIKKQAKTVQKTPKRRKVEYAKCPHCPKVMLRFNLKPHLDKVHIPLNANCRICETTLSSVTAVNEHESSHHWNFYPIPAEFLEKKLAKKMSSNND</sequence>
<dbReference type="InterPro" id="IPR013088">
    <property type="entry name" value="Znf_NHR/GATA"/>
</dbReference>
<keyword evidence="7" id="KW-0804">Transcription</keyword>
<evidence type="ECO:0000256" key="4">
    <source>
        <dbReference type="ARBA" id="ARBA00022833"/>
    </source>
</evidence>
<dbReference type="GO" id="GO:0000978">
    <property type="term" value="F:RNA polymerase II cis-regulatory region sequence-specific DNA binding"/>
    <property type="evidence" value="ECO:0007669"/>
    <property type="project" value="TreeGrafter"/>
</dbReference>
<comment type="caution">
    <text evidence="12">The sequence shown here is derived from an EMBL/GenBank/DDBJ whole genome shotgun (WGS) entry which is preliminary data.</text>
</comment>
<evidence type="ECO:0000256" key="7">
    <source>
        <dbReference type="ARBA" id="ARBA00023163"/>
    </source>
</evidence>
<keyword evidence="2" id="KW-0479">Metal-binding</keyword>
<dbReference type="PRINTS" id="PR00047">
    <property type="entry name" value="STROIDFINGER"/>
</dbReference>
<dbReference type="GO" id="GO:0008270">
    <property type="term" value="F:zinc ion binding"/>
    <property type="evidence" value="ECO:0007669"/>
    <property type="project" value="UniProtKB-KW"/>
</dbReference>
<dbReference type="GO" id="GO:0004879">
    <property type="term" value="F:nuclear receptor activity"/>
    <property type="evidence" value="ECO:0007669"/>
    <property type="project" value="TreeGrafter"/>
</dbReference>
<dbReference type="PANTHER" id="PTHR45805:SF2">
    <property type="entry name" value="NUCLEAR HORMONE RECEPTOR HR3-RELATED"/>
    <property type="match status" value="1"/>
</dbReference>
<proteinExistence type="predicted"/>
<feature type="domain" description="Nuclear receptor" evidence="11">
    <location>
        <begin position="97"/>
        <end position="180"/>
    </location>
</feature>
<dbReference type="STRING" id="1611254.A0A2G5V875"/>
<keyword evidence="4" id="KW-0862">Zinc</keyword>
<evidence type="ECO:0000256" key="5">
    <source>
        <dbReference type="ARBA" id="ARBA00023015"/>
    </source>
</evidence>
<evidence type="ECO:0000256" key="6">
    <source>
        <dbReference type="ARBA" id="ARBA00023125"/>
    </source>
</evidence>
<dbReference type="Pfam" id="PF00105">
    <property type="entry name" value="zf-C4"/>
    <property type="match status" value="3"/>
</dbReference>
<keyword evidence="3" id="KW-0863">Zinc-finger</keyword>
<keyword evidence="8" id="KW-0675">Receptor</keyword>
<keyword evidence="9" id="KW-0539">Nucleus</keyword>
<evidence type="ECO:0000259" key="11">
    <source>
        <dbReference type="PROSITE" id="PS51030"/>
    </source>
</evidence>
<reference evidence="13" key="1">
    <citation type="submission" date="2017-10" db="EMBL/GenBank/DDBJ databases">
        <title>Rapid genome shrinkage in a self-fertile nematode reveals novel sperm competition proteins.</title>
        <authorList>
            <person name="Yin D."/>
            <person name="Schwarz E.M."/>
            <person name="Thomas C.G."/>
            <person name="Felde R.L."/>
            <person name="Korf I.F."/>
            <person name="Cutter A.D."/>
            <person name="Schartner C.M."/>
            <person name="Ralston E.J."/>
            <person name="Meyer B.J."/>
            <person name="Haag E.S."/>
        </authorList>
    </citation>
    <scope>NUCLEOTIDE SEQUENCE [LARGE SCALE GENOMIC DNA]</scope>
    <source>
        <strain evidence="13">JU1422</strain>
    </source>
</reference>
<accession>A0A2G5V875</accession>
<keyword evidence="5" id="KW-0805">Transcription regulation</keyword>
<evidence type="ECO:0000256" key="8">
    <source>
        <dbReference type="ARBA" id="ARBA00023170"/>
    </source>
</evidence>
<comment type="subcellular location">
    <subcellularLocation>
        <location evidence="1">Nucleus</location>
    </subcellularLocation>
</comment>
<gene>
    <name evidence="12" type="primary">Cnig_chr_II.g7139</name>
    <name evidence="12" type="ORF">B9Z55_007139</name>
</gene>
<dbReference type="AlphaFoldDB" id="A0A2G5V875"/>
<feature type="region of interest" description="Disordered" evidence="10">
    <location>
        <begin position="324"/>
        <end position="352"/>
    </location>
</feature>
<feature type="compositionally biased region" description="Basic and acidic residues" evidence="10">
    <location>
        <begin position="324"/>
        <end position="333"/>
    </location>
</feature>
<dbReference type="InterPro" id="IPR001628">
    <property type="entry name" value="Znf_hrmn_rcpt"/>
</dbReference>
<keyword evidence="13" id="KW-1185">Reference proteome</keyword>
<dbReference type="EMBL" id="PDUG01000002">
    <property type="protein sequence ID" value="PIC47989.1"/>
    <property type="molecule type" value="Genomic_DNA"/>
</dbReference>
<dbReference type="PANTHER" id="PTHR45805">
    <property type="entry name" value="NUCLEAR HORMONE RECEPTOR HR3-RELATED"/>
    <property type="match status" value="1"/>
</dbReference>
<keyword evidence="6" id="KW-0238">DNA-binding</keyword>
<dbReference type="GO" id="GO:0005634">
    <property type="term" value="C:nucleus"/>
    <property type="evidence" value="ECO:0007669"/>
    <property type="project" value="UniProtKB-SubCell"/>
</dbReference>
<evidence type="ECO:0000256" key="3">
    <source>
        <dbReference type="ARBA" id="ARBA00022771"/>
    </source>
</evidence>
<evidence type="ECO:0000256" key="10">
    <source>
        <dbReference type="SAM" id="MobiDB-lite"/>
    </source>
</evidence>
<feature type="compositionally biased region" description="Polar residues" evidence="10">
    <location>
        <begin position="334"/>
        <end position="350"/>
    </location>
</feature>
<dbReference type="PROSITE" id="PS51030">
    <property type="entry name" value="NUCLEAR_REC_DBD_2"/>
    <property type="match status" value="3"/>
</dbReference>
<evidence type="ECO:0000256" key="1">
    <source>
        <dbReference type="ARBA" id="ARBA00004123"/>
    </source>
</evidence>
<dbReference type="SUPFAM" id="SSF57716">
    <property type="entry name" value="Glucocorticoid receptor-like (DNA-binding domain)"/>
    <property type="match status" value="3"/>
</dbReference>
<feature type="domain" description="Nuclear receptor" evidence="11">
    <location>
        <begin position="13"/>
        <end position="88"/>
    </location>
</feature>
<evidence type="ECO:0000313" key="13">
    <source>
        <dbReference type="Proteomes" id="UP000230233"/>
    </source>
</evidence>
<evidence type="ECO:0000256" key="2">
    <source>
        <dbReference type="ARBA" id="ARBA00022723"/>
    </source>
</evidence>
<dbReference type="OrthoDB" id="5771769at2759"/>
<organism evidence="12 13">
    <name type="scientific">Caenorhabditis nigoni</name>
    <dbReference type="NCBI Taxonomy" id="1611254"/>
    <lineage>
        <taxon>Eukaryota</taxon>
        <taxon>Metazoa</taxon>
        <taxon>Ecdysozoa</taxon>
        <taxon>Nematoda</taxon>
        <taxon>Chromadorea</taxon>
        <taxon>Rhabditida</taxon>
        <taxon>Rhabditina</taxon>
        <taxon>Rhabditomorpha</taxon>
        <taxon>Rhabditoidea</taxon>
        <taxon>Rhabditidae</taxon>
        <taxon>Peloderinae</taxon>
        <taxon>Caenorhabditis</taxon>
    </lineage>
</organism>
<evidence type="ECO:0000256" key="9">
    <source>
        <dbReference type="ARBA" id="ARBA00023242"/>
    </source>
</evidence>
<evidence type="ECO:0000313" key="12">
    <source>
        <dbReference type="EMBL" id="PIC47989.1"/>
    </source>
</evidence>